<evidence type="ECO:0000313" key="1">
    <source>
        <dbReference type="EMBL" id="DAF55236.1"/>
    </source>
</evidence>
<organism evidence="1">
    <name type="scientific">Siphoviridae sp. ctZHD14</name>
    <dbReference type="NCBI Taxonomy" id="2827891"/>
    <lineage>
        <taxon>Viruses</taxon>
        <taxon>Duplodnaviria</taxon>
        <taxon>Heunggongvirae</taxon>
        <taxon>Uroviricota</taxon>
        <taxon>Caudoviricetes</taxon>
    </lineage>
</organism>
<accession>A0A8S5SVX2</accession>
<reference evidence="1" key="1">
    <citation type="journal article" date="2021" name="Proc. Natl. Acad. Sci. U.S.A.">
        <title>A Catalog of Tens of Thousands of Viruses from Human Metagenomes Reveals Hidden Associations with Chronic Diseases.</title>
        <authorList>
            <person name="Tisza M.J."/>
            <person name="Buck C.B."/>
        </authorList>
    </citation>
    <scope>NUCLEOTIDE SEQUENCE</scope>
    <source>
        <strain evidence="1">CtZHD14</strain>
    </source>
</reference>
<dbReference type="EMBL" id="BK032687">
    <property type="protein sequence ID" value="DAF55236.1"/>
    <property type="molecule type" value="Genomic_DNA"/>
</dbReference>
<proteinExistence type="predicted"/>
<protein>
    <submittedName>
        <fullName evidence="1">Uncharacterized protein</fullName>
    </submittedName>
</protein>
<name>A0A8S5SVX2_9CAUD</name>
<sequence length="60" mass="6656">MVLEGKMIGAQSILCFFCVFPDTTPPLAAAADLLGWAGLSRPAYALLFRDFCKPEQFFRI</sequence>